<keyword evidence="1" id="KW-0175">Coiled coil</keyword>
<feature type="region of interest" description="Disordered" evidence="2">
    <location>
        <begin position="592"/>
        <end position="615"/>
    </location>
</feature>
<feature type="compositionally biased region" description="Basic and acidic residues" evidence="2">
    <location>
        <begin position="467"/>
        <end position="477"/>
    </location>
</feature>
<feature type="compositionally biased region" description="Polar residues" evidence="2">
    <location>
        <begin position="142"/>
        <end position="155"/>
    </location>
</feature>
<dbReference type="EMBL" id="JAAMPC010000011">
    <property type="protein sequence ID" value="KAG2281920.1"/>
    <property type="molecule type" value="Genomic_DNA"/>
</dbReference>
<proteinExistence type="predicted"/>
<gene>
    <name evidence="3" type="ORF">Bca52824_053140</name>
</gene>
<dbReference type="Proteomes" id="UP000886595">
    <property type="component" value="Unassembled WGS sequence"/>
</dbReference>
<reference evidence="3 4" key="1">
    <citation type="submission" date="2020-02" db="EMBL/GenBank/DDBJ databases">
        <authorList>
            <person name="Ma Q."/>
            <person name="Huang Y."/>
            <person name="Song X."/>
            <person name="Pei D."/>
        </authorList>
    </citation>
    <scope>NUCLEOTIDE SEQUENCE [LARGE SCALE GENOMIC DNA]</scope>
    <source>
        <strain evidence="3">Sxm20200214</strain>
        <tissue evidence="3">Leaf</tissue>
    </source>
</reference>
<sequence length="615" mass="66870">MRGLPDLSAIMATELGFPNVEPSVPSNLLVASDASLVSLDHRKPSPGVAAAASKKKSKKRSRDASSVGDDLETAEPSSKKKKKKKQLSSKGNIANREAEADRSSVPSISTDGTSLNLALADEPRSVSPEAPLQKKRSKRTDGQGTTRRQAPSNPEASVPGSSTGGVPVVRKTLRVEFPDRVSFEYDGLTPIIYAPQRCAELVSQIKCGQKPFPPVADLIFKDEYVDSARTKLLSDGVSNFVVEKYDSALKEALAESEEFKKTVTCKNRLLRRKKAEWQEEFERMAEKRDREVVRRKAHQKRADAAEEELSVARSTIEILERWKADLIEEMGVKAAEHKKELDRLRDSHIYEVTKERVRTRCGPFDTARLLQCQAFGTKNCLKALRAGGRDIPQETIDMFAAREKQFKEEASKLDPGEIPEADFILSPLPFVGFDPHGSNVGLVDPRTDVVLRSPTNRLGAPTAPSRSAEDGSSKTDAPDLGSQAVDEGIKSVGNDDRNDASALDSQAVDEGARSVGNKDGNDVLEISDSSVSNPEDNQGQGSNRDDGGEEVHKDRGGEMIGSEDHPLNYPPEVREGEATACVEGIDADQLMNADLSEPSFGGGNIAQEQAKDPAE</sequence>
<evidence type="ECO:0000313" key="3">
    <source>
        <dbReference type="EMBL" id="KAG2281920.1"/>
    </source>
</evidence>
<feature type="compositionally biased region" description="Basic and acidic residues" evidence="2">
    <location>
        <begin position="543"/>
        <end position="572"/>
    </location>
</feature>
<organism evidence="3 4">
    <name type="scientific">Brassica carinata</name>
    <name type="common">Ethiopian mustard</name>
    <name type="synonym">Abyssinian cabbage</name>
    <dbReference type="NCBI Taxonomy" id="52824"/>
    <lineage>
        <taxon>Eukaryota</taxon>
        <taxon>Viridiplantae</taxon>
        <taxon>Streptophyta</taxon>
        <taxon>Embryophyta</taxon>
        <taxon>Tracheophyta</taxon>
        <taxon>Spermatophyta</taxon>
        <taxon>Magnoliopsida</taxon>
        <taxon>eudicotyledons</taxon>
        <taxon>Gunneridae</taxon>
        <taxon>Pentapetalae</taxon>
        <taxon>rosids</taxon>
        <taxon>malvids</taxon>
        <taxon>Brassicales</taxon>
        <taxon>Brassicaceae</taxon>
        <taxon>Brassiceae</taxon>
        <taxon>Brassica</taxon>
    </lineage>
</organism>
<comment type="caution">
    <text evidence="3">The sequence shown here is derived from an EMBL/GenBank/DDBJ whole genome shotgun (WGS) entry which is preliminary data.</text>
</comment>
<feature type="compositionally biased region" description="Polar residues" evidence="2">
    <location>
        <begin position="527"/>
        <end position="542"/>
    </location>
</feature>
<protein>
    <submittedName>
        <fullName evidence="3">Uncharacterized protein</fullName>
    </submittedName>
</protein>
<dbReference type="AlphaFoldDB" id="A0A8X7R7H4"/>
<evidence type="ECO:0000256" key="2">
    <source>
        <dbReference type="SAM" id="MobiDB-lite"/>
    </source>
</evidence>
<feature type="coiled-coil region" evidence="1">
    <location>
        <begin position="242"/>
        <end position="347"/>
    </location>
</feature>
<feature type="region of interest" description="Disordered" evidence="2">
    <location>
        <begin position="38"/>
        <end position="165"/>
    </location>
</feature>
<name>A0A8X7R7H4_BRACI</name>
<evidence type="ECO:0000313" key="4">
    <source>
        <dbReference type="Proteomes" id="UP000886595"/>
    </source>
</evidence>
<feature type="compositionally biased region" description="Basic and acidic residues" evidence="2">
    <location>
        <begin position="487"/>
        <end position="499"/>
    </location>
</feature>
<feature type="region of interest" description="Disordered" evidence="2">
    <location>
        <begin position="452"/>
        <end position="572"/>
    </location>
</feature>
<feature type="compositionally biased region" description="Polar residues" evidence="2">
    <location>
        <begin position="104"/>
        <end position="116"/>
    </location>
</feature>
<keyword evidence="4" id="KW-1185">Reference proteome</keyword>
<accession>A0A8X7R7H4</accession>
<evidence type="ECO:0000256" key="1">
    <source>
        <dbReference type="SAM" id="Coils"/>
    </source>
</evidence>